<dbReference type="Gene3D" id="2.60.120.650">
    <property type="entry name" value="Cupin"/>
    <property type="match status" value="1"/>
</dbReference>
<evidence type="ECO:0000256" key="2">
    <source>
        <dbReference type="ARBA" id="ARBA00004797"/>
    </source>
</evidence>
<dbReference type="PANTHER" id="PTHR46529:SF1">
    <property type="entry name" value="TRNA WYBUTOSINE-SYNTHESIZING PROTEIN 4"/>
    <property type="match status" value="1"/>
</dbReference>
<evidence type="ECO:0000313" key="18">
    <source>
        <dbReference type="EMBL" id="KAF6236016.1"/>
    </source>
</evidence>
<evidence type="ECO:0000256" key="4">
    <source>
        <dbReference type="ARBA" id="ARBA00012155"/>
    </source>
</evidence>
<evidence type="ECO:0000256" key="13">
    <source>
        <dbReference type="ARBA" id="ARBA00030231"/>
    </source>
</evidence>
<dbReference type="SMART" id="SM00558">
    <property type="entry name" value="JmjC"/>
    <property type="match status" value="1"/>
</dbReference>
<dbReference type="RefSeq" id="XP_037165368.1">
    <property type="nucleotide sequence ID" value="XM_037307559.1"/>
</dbReference>
<dbReference type="GeneID" id="59287306"/>
<dbReference type="Pfam" id="PF13621">
    <property type="entry name" value="Cupin_8"/>
    <property type="match status" value="1"/>
</dbReference>
<dbReference type="GO" id="GO:0031591">
    <property type="term" value="P:wybutosine biosynthetic process"/>
    <property type="evidence" value="ECO:0007669"/>
    <property type="project" value="TreeGrafter"/>
</dbReference>
<dbReference type="EC" id="2.3.1.231" evidence="4"/>
<dbReference type="UniPathway" id="UPA00375"/>
<evidence type="ECO:0000256" key="14">
    <source>
        <dbReference type="ARBA" id="ARBA00030847"/>
    </source>
</evidence>
<evidence type="ECO:0000256" key="10">
    <source>
        <dbReference type="ARBA" id="ARBA00022694"/>
    </source>
</evidence>
<feature type="domain" description="JmjC" evidence="17">
    <location>
        <begin position="825"/>
        <end position="981"/>
    </location>
</feature>
<keyword evidence="10" id="KW-0819">tRNA processing</keyword>
<dbReference type="GO" id="GO:0008175">
    <property type="term" value="F:tRNA methyltransferase activity"/>
    <property type="evidence" value="ECO:0007669"/>
    <property type="project" value="TreeGrafter"/>
</dbReference>
<evidence type="ECO:0000256" key="5">
    <source>
        <dbReference type="ARBA" id="ARBA00012779"/>
    </source>
</evidence>
<dbReference type="Proteomes" id="UP000578531">
    <property type="component" value="Unassembled WGS sequence"/>
</dbReference>
<dbReference type="PROSITE" id="PS51184">
    <property type="entry name" value="JMJC"/>
    <property type="match status" value="1"/>
</dbReference>
<comment type="similarity">
    <text evidence="3">Belongs to the methyltransferase superfamily. LCMT family.</text>
</comment>
<evidence type="ECO:0000256" key="1">
    <source>
        <dbReference type="ARBA" id="ARBA00001806"/>
    </source>
</evidence>
<dbReference type="SUPFAM" id="SSF117281">
    <property type="entry name" value="Kelch motif"/>
    <property type="match status" value="1"/>
</dbReference>
<dbReference type="InterPro" id="IPR041667">
    <property type="entry name" value="Cupin_8"/>
</dbReference>
<evidence type="ECO:0000256" key="11">
    <source>
        <dbReference type="ARBA" id="ARBA00025588"/>
    </source>
</evidence>
<evidence type="ECO:0000313" key="19">
    <source>
        <dbReference type="Proteomes" id="UP000578531"/>
    </source>
</evidence>
<dbReference type="InterPro" id="IPR029063">
    <property type="entry name" value="SAM-dependent_MTases_sf"/>
</dbReference>
<proteinExistence type="inferred from homology"/>
<evidence type="ECO:0000256" key="15">
    <source>
        <dbReference type="ARBA" id="ARBA00049250"/>
    </source>
</evidence>
<comment type="pathway">
    <text evidence="2">tRNA modification; wybutosine-tRNA(Phe) biosynthesis.</text>
</comment>
<feature type="region of interest" description="Disordered" evidence="16">
    <location>
        <begin position="1"/>
        <end position="20"/>
    </location>
</feature>
<dbReference type="GO" id="GO:0030488">
    <property type="term" value="P:tRNA methylation"/>
    <property type="evidence" value="ECO:0007669"/>
    <property type="project" value="TreeGrafter"/>
</dbReference>
<name>A0A8H6L563_9LECA</name>
<dbReference type="Gene3D" id="6.10.140.1470">
    <property type="match status" value="1"/>
</dbReference>
<dbReference type="Pfam" id="PF04072">
    <property type="entry name" value="LCM"/>
    <property type="match status" value="1"/>
</dbReference>
<comment type="function">
    <text evidence="11">Probable S-adenosyl-L-methionine-dependent methyltransferase that acts as a component of the wybutosine biosynthesis pathway. Wybutosine is a hyper modified guanosine with a tricyclic base found at the 3'-position adjacent to the anticodon of eukaryotic phenylalanine tRNA. May methylate the carboxyl group of leucine residues to form alpha-leucine ester residues.</text>
</comment>
<dbReference type="AlphaFoldDB" id="A0A8H6L563"/>
<evidence type="ECO:0000256" key="16">
    <source>
        <dbReference type="SAM" id="MobiDB-lite"/>
    </source>
</evidence>
<dbReference type="EC" id="2.1.1.290" evidence="5"/>
<dbReference type="SUPFAM" id="SSF51197">
    <property type="entry name" value="Clavaminate synthase-like"/>
    <property type="match status" value="1"/>
</dbReference>
<dbReference type="Pfam" id="PF13418">
    <property type="entry name" value="Beta-prop_TYW4"/>
    <property type="match status" value="1"/>
</dbReference>
<keyword evidence="8" id="KW-0808">Transferase</keyword>
<dbReference type="EMBL" id="JACCJC010000021">
    <property type="protein sequence ID" value="KAF6236016.1"/>
    <property type="molecule type" value="Genomic_DNA"/>
</dbReference>
<reference evidence="18 19" key="1">
    <citation type="journal article" date="2020" name="Genomics">
        <title>Complete, high-quality genomes from long-read metagenomic sequencing of two wolf lichen thalli reveals enigmatic genome architecture.</title>
        <authorList>
            <person name="McKenzie S.K."/>
            <person name="Walston R.F."/>
            <person name="Allen J.L."/>
        </authorList>
    </citation>
    <scope>NUCLEOTIDE SEQUENCE [LARGE SCALE GENOMIC DNA]</scope>
    <source>
        <strain evidence="18">WasteWater2</strain>
    </source>
</reference>
<evidence type="ECO:0000256" key="6">
    <source>
        <dbReference type="ARBA" id="ARBA00018045"/>
    </source>
</evidence>
<dbReference type="InterPro" id="IPR015915">
    <property type="entry name" value="Kelch-typ_b-propeller"/>
</dbReference>
<dbReference type="FunFam" id="2.60.120.650:FF:000043">
    <property type="entry name" value="tRNA wybutosine-synthesizing protein 4"/>
    <property type="match status" value="1"/>
</dbReference>
<comment type="catalytic activity">
    <reaction evidence="15">
        <text>7-[(3S)-(3-amino-3-methoxycarbonyl)propyl]wyosine(37) in tRNA(Phe) + S-adenosyl-L-methionine + CO2 = wybutosine(37) in tRNA(Phe) + S-adenosyl-L-homocysteine + 2 H(+)</text>
        <dbReference type="Rhea" id="RHEA:37119"/>
        <dbReference type="Rhea" id="RHEA-COMP:11844"/>
        <dbReference type="Rhea" id="RHEA-COMP:11847"/>
        <dbReference type="ChEBI" id="CHEBI:15378"/>
        <dbReference type="ChEBI" id="CHEBI:16526"/>
        <dbReference type="ChEBI" id="CHEBI:57856"/>
        <dbReference type="ChEBI" id="CHEBI:59789"/>
        <dbReference type="ChEBI" id="CHEBI:73544"/>
        <dbReference type="ChEBI" id="CHEBI:74275"/>
        <dbReference type="EC" id="2.3.1.231"/>
    </reaction>
</comment>
<dbReference type="SUPFAM" id="SSF53335">
    <property type="entry name" value="S-adenosyl-L-methionine-dependent methyltransferases"/>
    <property type="match status" value="1"/>
</dbReference>
<dbReference type="InterPro" id="IPR003347">
    <property type="entry name" value="JmjC_dom"/>
</dbReference>
<accession>A0A8H6L563</accession>
<comment type="catalytic activity">
    <reaction evidence="1">
        <text>7-[(3S)-3-amino-3-carboxypropyl]wyosine(37) in tRNA(Phe) + S-adenosyl-L-methionine = 7-[(3S)-(3-amino-3-methoxycarbonyl)propyl]wyosine(37) in tRNA(Phe) + S-adenosyl-L-homocysteine</text>
        <dbReference type="Rhea" id="RHEA:36903"/>
        <dbReference type="Rhea" id="RHEA-COMP:10379"/>
        <dbReference type="Rhea" id="RHEA-COMP:11844"/>
        <dbReference type="ChEBI" id="CHEBI:57856"/>
        <dbReference type="ChEBI" id="CHEBI:59789"/>
        <dbReference type="ChEBI" id="CHEBI:73543"/>
        <dbReference type="ChEBI" id="CHEBI:74275"/>
        <dbReference type="EC" id="2.1.1.290"/>
    </reaction>
</comment>
<organism evidence="18 19">
    <name type="scientific">Letharia columbiana</name>
    <dbReference type="NCBI Taxonomy" id="112416"/>
    <lineage>
        <taxon>Eukaryota</taxon>
        <taxon>Fungi</taxon>
        <taxon>Dikarya</taxon>
        <taxon>Ascomycota</taxon>
        <taxon>Pezizomycotina</taxon>
        <taxon>Lecanoromycetes</taxon>
        <taxon>OSLEUM clade</taxon>
        <taxon>Lecanoromycetidae</taxon>
        <taxon>Lecanorales</taxon>
        <taxon>Lecanorineae</taxon>
        <taxon>Parmeliaceae</taxon>
        <taxon>Letharia</taxon>
    </lineage>
</organism>
<dbReference type="PANTHER" id="PTHR46529">
    <property type="entry name" value="TRNA WYBUTOSINE-SYNTHESIZING PROTEIN 4"/>
    <property type="match status" value="1"/>
</dbReference>
<evidence type="ECO:0000256" key="12">
    <source>
        <dbReference type="ARBA" id="ARBA00029750"/>
    </source>
</evidence>
<evidence type="ECO:0000256" key="8">
    <source>
        <dbReference type="ARBA" id="ARBA00022679"/>
    </source>
</evidence>
<keyword evidence="7" id="KW-0489">Methyltransferase</keyword>
<evidence type="ECO:0000256" key="3">
    <source>
        <dbReference type="ARBA" id="ARBA00010703"/>
    </source>
</evidence>
<dbReference type="Gene3D" id="3.40.50.150">
    <property type="entry name" value="Vaccinia Virus protein VP39"/>
    <property type="match status" value="1"/>
</dbReference>
<comment type="caution">
    <text evidence="18">The sequence shown here is derived from an EMBL/GenBank/DDBJ whole genome shotgun (WGS) entry which is preliminary data.</text>
</comment>
<dbReference type="OrthoDB" id="47172at2759"/>
<evidence type="ECO:0000256" key="7">
    <source>
        <dbReference type="ARBA" id="ARBA00022603"/>
    </source>
</evidence>
<gene>
    <name evidence="18" type="ORF">HO173_005644</name>
</gene>
<sequence length="1028" mass="114926">MAGQQRPKSRKARADASVMDTNNSSIVSKRSVERLYYQEPHFYRYFVKKPRRRSPLIGRGYWLRMHAFEQAIKQFLDEPSKKKKIVLNLGCGYDPVPFQWLSKHLARCHNVTFVDVDYPDLMEKKCDVICNTSQLQDLLGPHDRPLDPKGLILRSEHYLAIGCDLADVTRLDMLLASEVRMSDCLVLCTAEVSITYMDTNAADSLIRWAALHDDIRFCLLEQYLPAGAEHPFAQKMIRHFNNLQTPLRSVHQYPQLADQEQRFLRAGWSSVSVRSLWNLWSDDLFVSPDQKLVLNDVEPFDEWEEFVLFASHYFLLLAANTSSSTGVDRSYLGHLWDPNHVTFASLPVEVPLTLQCEAFPCSHRRRSGAVTPLSQNTFGHHGGLGLQTRLGTTDVYMLPGMGPPDSVKIAVLEKKCKQLESIEPRMCHTITSDRLGFLVAGGRASPDHVFQDCWLSGKDYWQRVEDLPIPLFRHCATTIALENPSHSSDNALLIYGGKTGAGHVSDQWLLWRKGFGWVTTPVRGDSLKPRFGAVMQETGFRRGILLGGMANDGKILSEAWEWTISGDVSELSISLSRMVFSGPDSHSIIGRLGASLINSRFGLLLVGGVSSDLIPKSLEVIKLLRENTNDDQKSIWKWAPVDIHATGQRPLLIGHSTFASLDAVNILGGGAVCFSFGTFWNETILNISSRDRAPGPPVEVLTRGIDLFSGRKAAGDILKPANFAGTVPRDDQIQSSKDFEQILNDGQPVIMRNIDMGLWMGEWTLPYLTAKIGGDRAVVVHEGSDKYLDFQSKNFKYAKKPFKDFVDEITGGSPQYLRSLSSEDPAGKSANISVDFPELASSFGLPLQLGIVKDKMHSSVLRISGPVTMWLHYDVMANVLCQIHGSKRLILYPPSDVSLFSIPPGTSSSSINCFDTGPNRHPSLTLGHPQEALLQPGDVLFIPPLWLHTASPLDNVSISVNVFFRNIDTGYAPGRDVYGNRDLQAYEKGRRDVERISKSFDKLPRDMGKFYLERLADELKEKAQSYSS</sequence>
<keyword evidence="9" id="KW-0949">S-adenosyl-L-methionine</keyword>
<evidence type="ECO:0000259" key="17">
    <source>
        <dbReference type="PROSITE" id="PS51184"/>
    </source>
</evidence>
<dbReference type="Gene3D" id="2.120.10.80">
    <property type="entry name" value="Kelch-type beta propeller"/>
    <property type="match status" value="1"/>
</dbReference>
<protein>
    <recommendedName>
        <fullName evidence="6">tRNA wybutosine-synthesizing protein 4</fullName>
        <ecNumber evidence="5">2.1.1.290</ecNumber>
        <ecNumber evidence="4">2.3.1.231</ecNumber>
    </recommendedName>
    <alternativeName>
        <fullName evidence="13">Leucine carboxyl methyltransferase 2</fullName>
    </alternativeName>
    <alternativeName>
        <fullName evidence="14">tRNA(Phe) (7-(3-amino-3-(methoxycarbonyl)propyl)wyosine(37)-N)-methoxycarbonyltransferase</fullName>
    </alternativeName>
    <alternativeName>
        <fullName evidence="12">tRNA(Phe) (7-(3-amino-3-carboxypropyl)wyosine(37)-O)-methyltransferase</fullName>
    </alternativeName>
</protein>
<dbReference type="InterPro" id="IPR007213">
    <property type="entry name" value="Ppm1/Ppm2/Tcmp"/>
</dbReference>
<keyword evidence="19" id="KW-1185">Reference proteome</keyword>
<evidence type="ECO:0000256" key="9">
    <source>
        <dbReference type="ARBA" id="ARBA00022691"/>
    </source>
</evidence>